<reference evidence="3" key="2">
    <citation type="submission" date="2013-07" db="EMBL/GenBank/DDBJ databases">
        <authorList>
            <consortium name="The Broad Institute Genome Sequencing Platform"/>
            <person name="Cuomo C."/>
            <person name="Litvintseva A."/>
            <person name="Chen Y."/>
            <person name="Heitman J."/>
            <person name="Sun S."/>
            <person name="Springer D."/>
            <person name="Dromer F."/>
            <person name="Young S.K."/>
            <person name="Zeng Q."/>
            <person name="Gargeya S."/>
            <person name="Fitzgerald M."/>
            <person name="Abouelleil A."/>
            <person name="Alvarado L."/>
            <person name="Berlin A.M."/>
            <person name="Chapman S.B."/>
            <person name="Dewar J."/>
            <person name="Goldberg J."/>
            <person name="Griggs A."/>
            <person name="Gujja S."/>
            <person name="Hansen M."/>
            <person name="Howarth C."/>
            <person name="Imamovic A."/>
            <person name="Larimer J."/>
            <person name="McCowan C."/>
            <person name="Murphy C."/>
            <person name="Pearson M."/>
            <person name="Priest M."/>
            <person name="Roberts A."/>
            <person name="Saif S."/>
            <person name="Shea T."/>
            <person name="Sykes S."/>
            <person name="Wortman J."/>
            <person name="Nusbaum C."/>
            <person name="Birren B."/>
        </authorList>
    </citation>
    <scope>NUCLEOTIDE SEQUENCE</scope>
    <source>
        <strain evidence="3">CBS 10118</strain>
    </source>
</reference>
<reference evidence="2" key="3">
    <citation type="submission" date="2014-01" db="EMBL/GenBank/DDBJ databases">
        <title>Evolution of pathogenesis and genome organization in the Tremellales.</title>
        <authorList>
            <person name="Cuomo C."/>
            <person name="Litvintseva A."/>
            <person name="Heitman J."/>
            <person name="Chen Y."/>
            <person name="Sun S."/>
            <person name="Springer D."/>
            <person name="Dromer F."/>
            <person name="Young S."/>
            <person name="Zeng Q."/>
            <person name="Chapman S."/>
            <person name="Gujja S."/>
            <person name="Saif S."/>
            <person name="Birren B."/>
        </authorList>
    </citation>
    <scope>NUCLEOTIDE SEQUENCE</scope>
    <source>
        <strain evidence="2">CBS 10118</strain>
    </source>
</reference>
<protein>
    <submittedName>
        <fullName evidence="2">Uncharacterized protein</fullName>
    </submittedName>
</protein>
<feature type="compositionally biased region" description="Basic and acidic residues" evidence="1">
    <location>
        <begin position="433"/>
        <end position="447"/>
    </location>
</feature>
<dbReference type="AlphaFoldDB" id="A0A1B9GE26"/>
<dbReference type="Proteomes" id="UP000092730">
    <property type="component" value="Chromosome 1"/>
</dbReference>
<feature type="region of interest" description="Disordered" evidence="1">
    <location>
        <begin position="251"/>
        <end position="453"/>
    </location>
</feature>
<accession>A0A1B9GE26</accession>
<dbReference type="KEGG" id="kbi:30205155"/>
<dbReference type="EMBL" id="KI894018">
    <property type="protein sequence ID" value="OCF29260.1"/>
    <property type="molecule type" value="Genomic_DNA"/>
</dbReference>
<feature type="compositionally biased region" description="Low complexity" evidence="1">
    <location>
        <begin position="326"/>
        <end position="353"/>
    </location>
</feature>
<proteinExistence type="predicted"/>
<keyword evidence="4" id="KW-1185">Reference proteome</keyword>
<name>A0A1B9GE26_9TREE</name>
<gene>
    <name evidence="2" type="ORF">I302_00756</name>
    <name evidence="3" type="ORF">I302_102071</name>
</gene>
<sequence length="453" mass="50540">MTSPSPSPSLVLHALQAHLLPQPILAYLPTLLNLFAHLQLLSSKIQSEATRALVVHNKLVRRLKRKGYSDREQVLRGALSEKEGNGIASIKKRRGEAESWMLDLSMEFRKHHIATILSTPKIPFGQVQRIIESYFPPDLESDGVKGHPALYIRCMTSEQVTVLNQYSNVVKEWYERAKVLKDENKPPLSYSDFYPYATDNGKSKQDSLCKNILKEAEKVIDDMRELQSIFGEEKENGMEGKGEMETYRIMDNRSDEVGQDPLSDKEKDESRRYTSAEKGKGKEVESGNTDKKKDASLKYPSHHAKAKPQNRSITLTHPSSPPPISPTSHSVSMSDPSSPSPTTTNPPQQTTTHEPIDLTVDSSQPTNLPQQSGMASHSSISQISTSSDRRKTLPSTFVLPPTTSSPKTKKRPRQSYPATGPDYTAPLRVGTVGKEKLRPFEDSELRGGKRARV</sequence>
<dbReference type="RefSeq" id="XP_019050330.1">
    <property type="nucleotide sequence ID" value="XM_019187452.1"/>
</dbReference>
<feature type="compositionally biased region" description="Polar residues" evidence="1">
    <location>
        <begin position="360"/>
        <end position="369"/>
    </location>
</feature>
<dbReference type="OrthoDB" id="2564895at2759"/>
<dbReference type="EMBL" id="CP144541">
    <property type="protein sequence ID" value="WVW80098.1"/>
    <property type="molecule type" value="Genomic_DNA"/>
</dbReference>
<reference evidence="2" key="1">
    <citation type="submission" date="2013-07" db="EMBL/GenBank/DDBJ databases">
        <title>The Genome Sequence of Cryptococcus bestiolae CBS10118.</title>
        <authorList>
            <consortium name="The Broad Institute Genome Sequencing Platform"/>
            <person name="Cuomo C."/>
            <person name="Litvintseva A."/>
            <person name="Chen Y."/>
            <person name="Heitman J."/>
            <person name="Sun S."/>
            <person name="Springer D."/>
            <person name="Dromer F."/>
            <person name="Young S.K."/>
            <person name="Zeng Q."/>
            <person name="Gargeya S."/>
            <person name="Fitzgerald M."/>
            <person name="Abouelleil A."/>
            <person name="Alvarado L."/>
            <person name="Berlin A.M."/>
            <person name="Chapman S.B."/>
            <person name="Dewar J."/>
            <person name="Goldberg J."/>
            <person name="Griggs A."/>
            <person name="Gujja S."/>
            <person name="Hansen M."/>
            <person name="Howarth C."/>
            <person name="Imamovic A."/>
            <person name="Larimer J."/>
            <person name="McCowan C."/>
            <person name="Murphy C."/>
            <person name="Pearson M."/>
            <person name="Priest M."/>
            <person name="Roberts A."/>
            <person name="Saif S."/>
            <person name="Shea T."/>
            <person name="Sykes S."/>
            <person name="Wortman J."/>
            <person name="Nusbaum C."/>
            <person name="Birren B."/>
        </authorList>
    </citation>
    <scope>NUCLEOTIDE SEQUENCE [LARGE SCALE GENOMIC DNA]</scope>
    <source>
        <strain evidence="2">CBS 10118</strain>
    </source>
</reference>
<dbReference type="VEuPathDB" id="FungiDB:I302_00756"/>
<evidence type="ECO:0000313" key="3">
    <source>
        <dbReference type="EMBL" id="WVW80098.1"/>
    </source>
</evidence>
<evidence type="ECO:0000313" key="2">
    <source>
        <dbReference type="EMBL" id="OCF29260.1"/>
    </source>
</evidence>
<evidence type="ECO:0000256" key="1">
    <source>
        <dbReference type="SAM" id="MobiDB-lite"/>
    </source>
</evidence>
<dbReference type="GeneID" id="30205155"/>
<feature type="compositionally biased region" description="Basic and acidic residues" evidence="1">
    <location>
        <begin position="251"/>
        <end position="296"/>
    </location>
</feature>
<organism evidence="2">
    <name type="scientific">Kwoniella bestiolae CBS 10118</name>
    <dbReference type="NCBI Taxonomy" id="1296100"/>
    <lineage>
        <taxon>Eukaryota</taxon>
        <taxon>Fungi</taxon>
        <taxon>Dikarya</taxon>
        <taxon>Basidiomycota</taxon>
        <taxon>Agaricomycotina</taxon>
        <taxon>Tremellomycetes</taxon>
        <taxon>Tremellales</taxon>
        <taxon>Cryptococcaceae</taxon>
        <taxon>Kwoniella</taxon>
    </lineage>
</organism>
<evidence type="ECO:0000313" key="4">
    <source>
        <dbReference type="Proteomes" id="UP000092730"/>
    </source>
</evidence>
<reference evidence="3" key="4">
    <citation type="submission" date="2024-02" db="EMBL/GenBank/DDBJ databases">
        <title>Comparative genomics of Cryptococcus and Kwoniella reveals pathogenesis evolution and contrasting modes of karyotype evolution via chromosome fusion or intercentromeric recombination.</title>
        <authorList>
            <person name="Coelho M.A."/>
            <person name="David-Palma M."/>
            <person name="Shea T."/>
            <person name="Bowers K."/>
            <person name="McGinley-Smith S."/>
            <person name="Mohammad A.W."/>
            <person name="Gnirke A."/>
            <person name="Yurkov A.M."/>
            <person name="Nowrousian M."/>
            <person name="Sun S."/>
            <person name="Cuomo C.A."/>
            <person name="Heitman J."/>
        </authorList>
    </citation>
    <scope>NUCLEOTIDE SEQUENCE</scope>
    <source>
        <strain evidence="3">CBS 10118</strain>
    </source>
</reference>
<feature type="compositionally biased region" description="Low complexity" evidence="1">
    <location>
        <begin position="370"/>
        <end position="386"/>
    </location>
</feature>